<keyword evidence="3" id="KW-1185">Reference proteome</keyword>
<dbReference type="InterPro" id="IPR006680">
    <property type="entry name" value="Amidohydro-rel"/>
</dbReference>
<dbReference type="SUPFAM" id="SSF51556">
    <property type="entry name" value="Metallo-dependent hydrolases"/>
    <property type="match status" value="1"/>
</dbReference>
<dbReference type="Pfam" id="PF01979">
    <property type="entry name" value="Amidohydro_1"/>
    <property type="match status" value="1"/>
</dbReference>
<dbReference type="SUPFAM" id="SSF51338">
    <property type="entry name" value="Composite domain of metallo-dependent hydrolases"/>
    <property type="match status" value="1"/>
</dbReference>
<name>A0A934M2Y9_9CLOT</name>
<evidence type="ECO:0000259" key="1">
    <source>
        <dbReference type="Pfam" id="PF01979"/>
    </source>
</evidence>
<dbReference type="PANTHER" id="PTHR43135">
    <property type="entry name" value="ALPHA-D-RIBOSE 1-METHYLPHOSPHONATE 5-TRIPHOSPHATE DIPHOSPHATASE"/>
    <property type="match status" value="1"/>
</dbReference>
<feature type="domain" description="Amidohydrolase-related" evidence="1">
    <location>
        <begin position="221"/>
        <end position="381"/>
    </location>
</feature>
<dbReference type="RefSeq" id="WP_211141957.1">
    <property type="nucleotide sequence ID" value="NZ_JAEEGB010000006.1"/>
</dbReference>
<dbReference type="AlphaFoldDB" id="A0A934M2Y9"/>
<reference evidence="2" key="1">
    <citation type="submission" date="2020-12" db="EMBL/GenBank/DDBJ databases">
        <title>Clostridium thailandense sp. nov., a novel acetogenic bacterium isolated from peat land soil in Thailand.</title>
        <authorList>
            <person name="Chaikitkaew S."/>
            <person name="Birkeland N.K."/>
        </authorList>
    </citation>
    <scope>NUCLEOTIDE SEQUENCE</scope>
    <source>
        <strain evidence="2">DSM 17425</strain>
    </source>
</reference>
<proteinExistence type="predicted"/>
<organism evidence="2 3">
    <name type="scientific">Clostridium aciditolerans</name>
    <dbReference type="NCBI Taxonomy" id="339861"/>
    <lineage>
        <taxon>Bacteria</taxon>
        <taxon>Bacillati</taxon>
        <taxon>Bacillota</taxon>
        <taxon>Clostridia</taxon>
        <taxon>Eubacteriales</taxon>
        <taxon>Clostridiaceae</taxon>
        <taxon>Clostridium</taxon>
    </lineage>
</organism>
<dbReference type="Proteomes" id="UP000622687">
    <property type="component" value="Unassembled WGS sequence"/>
</dbReference>
<dbReference type="PANTHER" id="PTHR43135:SF3">
    <property type="entry name" value="ALPHA-D-RIBOSE 1-METHYLPHOSPHONATE 5-TRIPHOSPHATE DIPHOSPHATASE"/>
    <property type="match status" value="1"/>
</dbReference>
<dbReference type="GO" id="GO:0016810">
    <property type="term" value="F:hydrolase activity, acting on carbon-nitrogen (but not peptide) bonds"/>
    <property type="evidence" value="ECO:0007669"/>
    <property type="project" value="InterPro"/>
</dbReference>
<dbReference type="InterPro" id="IPR032466">
    <property type="entry name" value="Metal_Hydrolase"/>
</dbReference>
<dbReference type="InterPro" id="IPR051781">
    <property type="entry name" value="Metallo-dep_Hydrolase"/>
</dbReference>
<protein>
    <submittedName>
        <fullName evidence="2">Amidohydrolase</fullName>
    </submittedName>
</protein>
<dbReference type="InterPro" id="IPR011059">
    <property type="entry name" value="Metal-dep_hydrolase_composite"/>
</dbReference>
<dbReference type="EMBL" id="JAEEGB010000006">
    <property type="protein sequence ID" value="MBI6872460.1"/>
    <property type="molecule type" value="Genomic_DNA"/>
</dbReference>
<accession>A0A934M2Y9</accession>
<comment type="caution">
    <text evidence="2">The sequence shown here is derived from an EMBL/GenBank/DDBJ whole genome shotgun (WGS) entry which is preliminary data.</text>
</comment>
<evidence type="ECO:0000313" key="3">
    <source>
        <dbReference type="Proteomes" id="UP000622687"/>
    </source>
</evidence>
<gene>
    <name evidence="2" type="ORF">I6U51_07020</name>
</gene>
<dbReference type="Gene3D" id="3.20.20.140">
    <property type="entry name" value="Metal-dependent hydrolases"/>
    <property type="match status" value="1"/>
</dbReference>
<dbReference type="CDD" id="cd01309">
    <property type="entry name" value="Met_dep_hydrolase_C"/>
    <property type="match status" value="1"/>
</dbReference>
<sequence length="389" mass="43208">MQPILLKNCVLINFDNYSKSKKDILLRNGKIEQIAVNINFESDKLRVIDVKEHYALPGFIDCHTHMGIIEEATGKLGIDNNETSNPVTPHLRAIDGINPLDISFKDAVRAGVTCVMSGPGSNNAVGGLNTVLKTYGRIIDKMIVKNPYGLKIALGEDPMSCYGNSGKCPVTRMGVTSLIRELFMRAQDYMVEKEQGKLRERDIRLEAVVPLLKGELTLRAHAHRADDIVSVIRIAEEFNIKKLVIEHGTEAHLISDYLIEKNIPIAFGPILTPRIKMELRKRNYSSALHLVEAGVKIALITDHPYNSIDQLRSVALLAVSEGLKPLDALKSITINAAQMLECDDRIGKLEVGYDADIIILNGDPLDMINTKVVITIINGEVIYERKKLQ</sequence>
<evidence type="ECO:0000313" key="2">
    <source>
        <dbReference type="EMBL" id="MBI6872460.1"/>
    </source>
</evidence>